<dbReference type="Proteomes" id="UP001160390">
    <property type="component" value="Unassembled WGS sequence"/>
</dbReference>
<dbReference type="PANTHER" id="PTHR37017">
    <property type="entry name" value="AB HYDROLASE-1 DOMAIN-CONTAINING PROTEIN-RELATED"/>
    <property type="match status" value="1"/>
</dbReference>
<proteinExistence type="predicted"/>
<dbReference type="AlphaFoldDB" id="A0AA35M9C8"/>
<evidence type="ECO:0000259" key="1">
    <source>
        <dbReference type="Pfam" id="PF12697"/>
    </source>
</evidence>
<comment type="caution">
    <text evidence="2">The sequence shown here is derived from an EMBL/GenBank/DDBJ whole genome shotgun (WGS) entry which is preliminary data.</text>
</comment>
<dbReference type="InterPro" id="IPR029058">
    <property type="entry name" value="AB_hydrolase_fold"/>
</dbReference>
<dbReference type="Gene3D" id="3.40.50.1820">
    <property type="entry name" value="alpha/beta hydrolase"/>
    <property type="match status" value="1"/>
</dbReference>
<accession>A0AA35M9C8</accession>
<dbReference type="PANTHER" id="PTHR37017:SF13">
    <property type="entry name" value="AB HYDROLASE-1 DOMAIN-CONTAINING PROTEIN"/>
    <property type="match status" value="1"/>
</dbReference>
<dbReference type="InterPro" id="IPR052897">
    <property type="entry name" value="Sec-Metab_Biosynth_Hydrolase"/>
</dbReference>
<gene>
    <name evidence="2" type="ORF">CCHLO57077_00000029</name>
</gene>
<dbReference type="Pfam" id="PF12697">
    <property type="entry name" value="Abhydrolase_6"/>
    <property type="match status" value="1"/>
</dbReference>
<feature type="domain" description="AB hydrolase-1" evidence="1">
    <location>
        <begin position="38"/>
        <end position="286"/>
    </location>
</feature>
<evidence type="ECO:0000313" key="2">
    <source>
        <dbReference type="EMBL" id="CAI6092951.1"/>
    </source>
</evidence>
<organism evidence="2 3">
    <name type="scientific">Clonostachys chloroleuca</name>
    <dbReference type="NCBI Taxonomy" id="1926264"/>
    <lineage>
        <taxon>Eukaryota</taxon>
        <taxon>Fungi</taxon>
        <taxon>Dikarya</taxon>
        <taxon>Ascomycota</taxon>
        <taxon>Pezizomycotina</taxon>
        <taxon>Sordariomycetes</taxon>
        <taxon>Hypocreomycetidae</taxon>
        <taxon>Hypocreales</taxon>
        <taxon>Bionectriaceae</taxon>
        <taxon>Clonostachys</taxon>
    </lineage>
</organism>
<sequence>MSLISSSGNRHDGAFMKGDRLVPTSRDHAYEMTKKPTVVFLPGSFASDEIYFDVRDAVIKRGIDARVLPLPSVRLGPDDHRPLPDMFDDAAAISQEVERLADEGRDVILVSSSYSGVPKTQSCEGLGRVERERKGKSGGLATLAYMSSIIPQLDQASTEILVDVPLDHVIPMDCDDDGWLKIDPIDYAHSGFLVFSNLPKDQQMAWARKTAQHSSKAFGSKVTFLSYTIPEVALEVLFSENDKVISPKNQRLGIERLEKYSGKAVGVTSVAGDHAPHISMQEQVVDWLVKIAETC</sequence>
<dbReference type="EMBL" id="CABFNP030001245">
    <property type="protein sequence ID" value="CAI6092951.1"/>
    <property type="molecule type" value="Genomic_DNA"/>
</dbReference>
<keyword evidence="3" id="KW-1185">Reference proteome</keyword>
<dbReference type="SUPFAM" id="SSF53474">
    <property type="entry name" value="alpha/beta-Hydrolases"/>
    <property type="match status" value="1"/>
</dbReference>
<name>A0AA35M9C8_9HYPO</name>
<protein>
    <recommendedName>
        <fullName evidence="1">AB hydrolase-1 domain-containing protein</fullName>
    </recommendedName>
</protein>
<reference evidence="2" key="1">
    <citation type="submission" date="2023-01" db="EMBL/GenBank/DDBJ databases">
        <authorList>
            <person name="Piombo E."/>
        </authorList>
    </citation>
    <scope>NUCLEOTIDE SEQUENCE</scope>
</reference>
<dbReference type="InterPro" id="IPR000073">
    <property type="entry name" value="AB_hydrolase_1"/>
</dbReference>
<evidence type="ECO:0000313" key="3">
    <source>
        <dbReference type="Proteomes" id="UP001160390"/>
    </source>
</evidence>